<dbReference type="HOGENOM" id="CLU_985756_0_0_7"/>
<protein>
    <recommendedName>
        <fullName evidence="1">DUF4423 domain-containing protein</fullName>
    </recommendedName>
</protein>
<evidence type="ECO:0000313" key="3">
    <source>
        <dbReference type="Proteomes" id="UP000010074"/>
    </source>
</evidence>
<dbReference type="InterPro" id="IPR011873">
    <property type="entry name" value="CHP02147"/>
</dbReference>
<accession>K7YRD2</accession>
<dbReference type="Proteomes" id="UP000010074">
    <property type="component" value="Chromosome"/>
</dbReference>
<dbReference type="KEGG" id="bbat:Bdt_2730"/>
<dbReference type="PATRIC" id="fig|1069642.3.peg.2700"/>
<dbReference type="OrthoDB" id="5291078at2"/>
<evidence type="ECO:0000313" key="2">
    <source>
        <dbReference type="EMBL" id="AFY02411.1"/>
    </source>
</evidence>
<name>K7YRD2_BDEBC</name>
<dbReference type="Pfam" id="PF14394">
    <property type="entry name" value="DUF4423"/>
    <property type="match status" value="1"/>
</dbReference>
<reference evidence="2 3" key="1">
    <citation type="journal article" date="2012" name="BMC Genomics">
        <title>Genome analysis of a simultaneously predatory and prey-independent, novel Bdellovibrio bacteriovorus from the River Tiber, supports in silico predictions of both ancient and recent lateral gene transfer from diverse bacteria.</title>
        <authorList>
            <person name="Hobley L."/>
            <person name="Lerner T.R."/>
            <person name="Williams L.E."/>
            <person name="Lambert C."/>
            <person name="Till R."/>
            <person name="Milner D.S."/>
            <person name="Basford S.M."/>
            <person name="Capeness M.J."/>
            <person name="Fenton A.K."/>
            <person name="Atterbury R.J."/>
            <person name="Harris M.A."/>
            <person name="Sockett R.E."/>
        </authorList>
    </citation>
    <scope>NUCLEOTIDE SEQUENCE [LARGE SCALE GENOMIC DNA]</scope>
    <source>
        <strain evidence="2 3">Tiberius</strain>
    </source>
</reference>
<dbReference type="InterPro" id="IPR025537">
    <property type="entry name" value="DUF4423"/>
</dbReference>
<gene>
    <name evidence="2" type="ORF">Bdt_2730</name>
</gene>
<proteinExistence type="predicted"/>
<dbReference type="STRING" id="1069642.Bdt_2730"/>
<dbReference type="AlphaFoldDB" id="K7YRD2"/>
<dbReference type="RefSeq" id="WP_015091840.1">
    <property type="nucleotide sequence ID" value="NC_019567.1"/>
</dbReference>
<evidence type="ECO:0000259" key="1">
    <source>
        <dbReference type="Pfam" id="PF14394"/>
    </source>
</evidence>
<feature type="domain" description="DUF4423" evidence="1">
    <location>
        <begin position="111"/>
        <end position="276"/>
    </location>
</feature>
<dbReference type="NCBIfam" id="TIGR02147">
    <property type="entry name" value="Fsuc_second"/>
    <property type="match status" value="1"/>
</dbReference>
<sequence>MKTAVKPNIYDYNSLPGFLKALYKYRKSTEEGFSYEVWAGEMGIRSRSYLRYLVLGEKPPTHSVIPALIKGLQLNEDELTYMNILVNFQLATTDSMRTLYLREIYKRCTRNLQETTIQDISAFFSDPLVPQLFTYLSFADSPSNLESWAQDFRSSIERIQNALKCLIWQKLVIGEVKEDGSTIYRTENDFFRIPSSPDNQHVRSFHAEGLRQAQEAVRGPTENRKLYSTFIALSADQFQKAQELIQDFNSQLLAIFNEKSITGKKVYRLNQQLLSVSEVIKG</sequence>
<organism evidence="2 3">
    <name type="scientific">Bdellovibrio bacteriovorus str. Tiberius</name>
    <dbReference type="NCBI Taxonomy" id="1069642"/>
    <lineage>
        <taxon>Bacteria</taxon>
        <taxon>Pseudomonadati</taxon>
        <taxon>Bdellovibrionota</taxon>
        <taxon>Bdellovibrionia</taxon>
        <taxon>Bdellovibrionales</taxon>
        <taxon>Pseudobdellovibrionaceae</taxon>
        <taxon>Bdellovibrio</taxon>
    </lineage>
</organism>
<dbReference type="EMBL" id="CP002930">
    <property type="protein sequence ID" value="AFY02411.1"/>
    <property type="molecule type" value="Genomic_DNA"/>
</dbReference>